<comment type="caution">
    <text evidence="1">The sequence shown here is derived from an EMBL/GenBank/DDBJ whole genome shotgun (WGS) entry which is preliminary data.</text>
</comment>
<gene>
    <name evidence="1" type="ORF">IPP15_08015</name>
</gene>
<evidence type="ECO:0000313" key="1">
    <source>
        <dbReference type="EMBL" id="MBK9982355.1"/>
    </source>
</evidence>
<protein>
    <submittedName>
        <fullName evidence="1">Uncharacterized protein</fullName>
    </submittedName>
</protein>
<evidence type="ECO:0000313" key="2">
    <source>
        <dbReference type="Proteomes" id="UP000808337"/>
    </source>
</evidence>
<organism evidence="1 2">
    <name type="scientific">Candidatus Opimibacter skivensis</name>
    <dbReference type="NCBI Taxonomy" id="2982028"/>
    <lineage>
        <taxon>Bacteria</taxon>
        <taxon>Pseudomonadati</taxon>
        <taxon>Bacteroidota</taxon>
        <taxon>Saprospiria</taxon>
        <taxon>Saprospirales</taxon>
        <taxon>Saprospiraceae</taxon>
        <taxon>Candidatus Opimibacter</taxon>
    </lineage>
</organism>
<dbReference type="Proteomes" id="UP000808337">
    <property type="component" value="Unassembled WGS sequence"/>
</dbReference>
<dbReference type="EMBL" id="JADKGY010000006">
    <property type="protein sequence ID" value="MBK9982355.1"/>
    <property type="molecule type" value="Genomic_DNA"/>
</dbReference>
<accession>A0A9D7SVA8</accession>
<proteinExistence type="predicted"/>
<name>A0A9D7SVA8_9BACT</name>
<reference evidence="1 2" key="1">
    <citation type="submission" date="2020-10" db="EMBL/GenBank/DDBJ databases">
        <title>Connecting structure to function with the recovery of over 1000 high-quality activated sludge metagenome-assembled genomes encoding full-length rRNA genes using long-read sequencing.</title>
        <authorList>
            <person name="Singleton C.M."/>
            <person name="Petriglieri F."/>
            <person name="Kristensen J.M."/>
            <person name="Kirkegaard R.H."/>
            <person name="Michaelsen T.Y."/>
            <person name="Andersen M.H."/>
            <person name="Karst S.M."/>
            <person name="Dueholm M.S."/>
            <person name="Nielsen P.H."/>
            <person name="Albertsen M."/>
        </authorList>
    </citation>
    <scope>NUCLEOTIDE SEQUENCE [LARGE SCALE GENOMIC DNA]</scope>
    <source>
        <strain evidence="1">Ribe_18-Q3-R11-54_MAXAC.273</strain>
    </source>
</reference>
<dbReference type="AlphaFoldDB" id="A0A9D7SVA8"/>
<sequence>MYWYITLLMYQSNSVRNAYLDSKLNLVNMGLQASSTIEGGDPLSIYPGYDNVQLYKTMIEDALHNSSRVISVLDGSFQLPSKLDIFKYALGETGMSSYVDPLYDVFVAGADPVGVAAGYFIPSIQFPSATSILTNYLKVHEQSMEGIRALIFNNDDNDGVVRVKVRVEN</sequence>